<sequence length="116" mass="13315">MFSWKSLLETVIAALIVNQIKNRLDSWKYPGGSGGTGALEITKKLSNDLIFFFGLLLLKVLLKNTVQIKTNLYAFCSSTLPQLFQWGKEELRKEMNKESIEDKFEKQDIFLNINPI</sequence>
<reference evidence="1 2" key="1">
    <citation type="journal article" date="2018" name="Sci. Rep.">
        <title>Genomic signatures of local adaptation to the degree of environmental predictability in rotifers.</title>
        <authorList>
            <person name="Franch-Gras L."/>
            <person name="Hahn C."/>
            <person name="Garcia-Roger E.M."/>
            <person name="Carmona M.J."/>
            <person name="Serra M."/>
            <person name="Gomez A."/>
        </authorList>
    </citation>
    <scope>NUCLEOTIDE SEQUENCE [LARGE SCALE GENOMIC DNA]</scope>
    <source>
        <strain evidence="1">HYR1</strain>
    </source>
</reference>
<dbReference type="EMBL" id="REGN01001324">
    <property type="protein sequence ID" value="RNA35439.1"/>
    <property type="molecule type" value="Genomic_DNA"/>
</dbReference>
<organism evidence="1 2">
    <name type="scientific">Brachionus plicatilis</name>
    <name type="common">Marine rotifer</name>
    <name type="synonym">Brachionus muelleri</name>
    <dbReference type="NCBI Taxonomy" id="10195"/>
    <lineage>
        <taxon>Eukaryota</taxon>
        <taxon>Metazoa</taxon>
        <taxon>Spiralia</taxon>
        <taxon>Gnathifera</taxon>
        <taxon>Rotifera</taxon>
        <taxon>Eurotatoria</taxon>
        <taxon>Monogononta</taxon>
        <taxon>Pseudotrocha</taxon>
        <taxon>Ploima</taxon>
        <taxon>Brachionidae</taxon>
        <taxon>Brachionus</taxon>
    </lineage>
</organism>
<evidence type="ECO:0000313" key="2">
    <source>
        <dbReference type="Proteomes" id="UP000276133"/>
    </source>
</evidence>
<dbReference type="AlphaFoldDB" id="A0A3M7SI79"/>
<comment type="caution">
    <text evidence="1">The sequence shown here is derived from an EMBL/GenBank/DDBJ whole genome shotgun (WGS) entry which is preliminary data.</text>
</comment>
<protein>
    <submittedName>
        <fullName evidence="1">Uncharacterized protein</fullName>
    </submittedName>
</protein>
<evidence type="ECO:0000313" key="1">
    <source>
        <dbReference type="EMBL" id="RNA35439.1"/>
    </source>
</evidence>
<keyword evidence="2" id="KW-1185">Reference proteome</keyword>
<dbReference type="Proteomes" id="UP000276133">
    <property type="component" value="Unassembled WGS sequence"/>
</dbReference>
<name>A0A3M7SI79_BRAPC</name>
<accession>A0A3M7SI79</accession>
<gene>
    <name evidence="1" type="ORF">BpHYR1_013535</name>
</gene>
<proteinExistence type="predicted"/>